<dbReference type="GO" id="GO:0005658">
    <property type="term" value="C:alpha DNA polymerase:primase complex"/>
    <property type="evidence" value="ECO:0007669"/>
    <property type="project" value="TreeGrafter"/>
</dbReference>
<feature type="domain" description="DNA polymerase alpha/delta/epsilon subunit B" evidence="9">
    <location>
        <begin position="388"/>
        <end position="621"/>
    </location>
</feature>
<evidence type="ECO:0000256" key="1">
    <source>
        <dbReference type="ARBA" id="ARBA00004123"/>
    </source>
</evidence>
<dbReference type="AlphaFoldDB" id="A0AA35RTH0"/>
<evidence type="ECO:0000256" key="3">
    <source>
        <dbReference type="ARBA" id="ARBA00018596"/>
    </source>
</evidence>
<dbReference type="InterPro" id="IPR007185">
    <property type="entry name" value="DNA_pol_a/d/e_bsu"/>
</dbReference>
<evidence type="ECO:0000259" key="10">
    <source>
        <dbReference type="Pfam" id="PF08418"/>
    </source>
</evidence>
<comment type="similarity">
    <text evidence="2 6">Belongs to the DNA polymerase alpha subunit B family.</text>
</comment>
<dbReference type="InterPro" id="IPR016722">
    <property type="entry name" value="DNA_pol_alpha_bsu"/>
</dbReference>
<feature type="compositionally biased region" description="Polar residues" evidence="7">
    <location>
        <begin position="188"/>
        <end position="209"/>
    </location>
</feature>
<keyword evidence="5 6" id="KW-0539">Nucleus</keyword>
<dbReference type="InterPro" id="IPR043034">
    <property type="entry name" value="DNA_pol_alpha_B_N_sf"/>
</dbReference>
<keyword evidence="4 6" id="KW-0235">DNA replication</keyword>
<dbReference type="PANTHER" id="PTHR23061:SF12">
    <property type="entry name" value="DNA POLYMERASE ALPHA SUBUNIT B"/>
    <property type="match status" value="1"/>
</dbReference>
<comment type="function">
    <text evidence="6">Accessory subunit of the DNA polymerase alpha complex (also known as the alpha DNA polymerase-primase complex) which plays an essential role in the initiation of DNA synthesis.</text>
</comment>
<evidence type="ECO:0000259" key="11">
    <source>
        <dbReference type="Pfam" id="PF22062"/>
    </source>
</evidence>
<evidence type="ECO:0000256" key="5">
    <source>
        <dbReference type="ARBA" id="ARBA00023242"/>
    </source>
</evidence>
<keyword evidence="13" id="KW-1185">Reference proteome</keyword>
<keyword evidence="8" id="KW-0732">Signal</keyword>
<evidence type="ECO:0000256" key="7">
    <source>
        <dbReference type="SAM" id="MobiDB-lite"/>
    </source>
</evidence>
<dbReference type="EMBL" id="CASHTH010001490">
    <property type="protein sequence ID" value="CAI8016026.1"/>
    <property type="molecule type" value="Genomic_DNA"/>
</dbReference>
<proteinExistence type="inferred from homology"/>
<comment type="subcellular location">
    <subcellularLocation>
        <location evidence="1 6">Nucleus</location>
    </subcellularLocation>
</comment>
<comment type="caution">
    <text evidence="12">The sequence shown here is derived from an EMBL/GenBank/DDBJ whole genome shotgun (WGS) entry which is preliminary data.</text>
</comment>
<evidence type="ECO:0000256" key="4">
    <source>
        <dbReference type="ARBA" id="ARBA00022705"/>
    </source>
</evidence>
<dbReference type="Pfam" id="PF04042">
    <property type="entry name" value="DNA_pol_E_B"/>
    <property type="match status" value="1"/>
</dbReference>
<name>A0AA35RTH0_GEOBA</name>
<evidence type="ECO:0000313" key="13">
    <source>
        <dbReference type="Proteomes" id="UP001174909"/>
    </source>
</evidence>
<feature type="region of interest" description="Disordered" evidence="7">
    <location>
        <begin position="171"/>
        <end position="210"/>
    </location>
</feature>
<evidence type="ECO:0000256" key="8">
    <source>
        <dbReference type="SAM" id="SignalP"/>
    </source>
</evidence>
<accession>A0AA35RTH0</accession>
<evidence type="ECO:0000256" key="6">
    <source>
        <dbReference type="PIRNR" id="PIRNR018300"/>
    </source>
</evidence>
<evidence type="ECO:0000313" key="12">
    <source>
        <dbReference type="EMBL" id="CAI8016026.1"/>
    </source>
</evidence>
<dbReference type="Pfam" id="PF08418">
    <property type="entry name" value="Pol_alpha_B_N"/>
    <property type="match status" value="1"/>
</dbReference>
<evidence type="ECO:0000259" key="9">
    <source>
        <dbReference type="Pfam" id="PF04042"/>
    </source>
</evidence>
<dbReference type="Gene3D" id="3.60.21.60">
    <property type="match status" value="2"/>
</dbReference>
<dbReference type="InterPro" id="IPR054300">
    <property type="entry name" value="OB_DPOA2"/>
</dbReference>
<dbReference type="GO" id="GO:0003677">
    <property type="term" value="F:DNA binding"/>
    <property type="evidence" value="ECO:0007669"/>
    <property type="project" value="InterPro"/>
</dbReference>
<dbReference type="PIRSF" id="PIRSF018300">
    <property type="entry name" value="DNA_pol_alph_2"/>
    <property type="match status" value="1"/>
</dbReference>
<dbReference type="PANTHER" id="PTHR23061">
    <property type="entry name" value="DNA POLYMERASE 2 ALPHA 70 KDA SUBUNIT"/>
    <property type="match status" value="1"/>
</dbReference>
<protein>
    <recommendedName>
        <fullName evidence="3 6">DNA polymerase alpha subunit B</fullName>
    </recommendedName>
</protein>
<dbReference type="Proteomes" id="UP001174909">
    <property type="component" value="Unassembled WGS sequence"/>
</dbReference>
<dbReference type="GO" id="GO:0006270">
    <property type="term" value="P:DNA replication initiation"/>
    <property type="evidence" value="ECO:0007669"/>
    <property type="project" value="TreeGrafter"/>
</dbReference>
<feature type="signal peptide" evidence="8">
    <location>
        <begin position="1"/>
        <end position="18"/>
    </location>
</feature>
<reference evidence="12" key="1">
    <citation type="submission" date="2023-03" db="EMBL/GenBank/DDBJ databases">
        <authorList>
            <person name="Steffen K."/>
            <person name="Cardenas P."/>
        </authorList>
    </citation>
    <scope>NUCLEOTIDE SEQUENCE</scope>
</reference>
<dbReference type="Pfam" id="PF22062">
    <property type="entry name" value="OB_DPOA2"/>
    <property type="match status" value="1"/>
</dbReference>
<gene>
    <name evidence="12" type="ORF">GBAR_LOCUS9879</name>
</gene>
<dbReference type="InterPro" id="IPR013627">
    <property type="entry name" value="Pol_alpha_B_N"/>
</dbReference>
<organism evidence="12 13">
    <name type="scientific">Geodia barretti</name>
    <name type="common">Barrett's horny sponge</name>
    <dbReference type="NCBI Taxonomy" id="519541"/>
    <lineage>
        <taxon>Eukaryota</taxon>
        <taxon>Metazoa</taxon>
        <taxon>Porifera</taxon>
        <taxon>Demospongiae</taxon>
        <taxon>Heteroscleromorpha</taxon>
        <taxon>Tetractinellida</taxon>
        <taxon>Astrophorina</taxon>
        <taxon>Geodiidae</taxon>
        <taxon>Geodia</taxon>
    </lineage>
</organism>
<sequence>MALSCHHTLRFYFWFAHAWNAAVWREVGGKMEEELITAFEVFQIVLESGSSLVDRLRDLAVQYGLTADELSEHWVAYAANGSRELTEGSCDEWSIKLAASKKGGVGKKHGQLSERKVYTKNDIAELFEDDLIGQYGALGDEDFSTQMQCGVKRSVEETTPPSSTHKVRVMENGATPTTPLSSRRHTVDNSGHNGLTPSTPAGSYAQRKNSGAVACSLNERDVPLSRGRGRRGEVKVGHYDSNLALTAPYHHVFQKISDKALALLEWAEELGRAICHTHGLPEPLPLSQPSLEPAVYVGRVVCDGEGHLNSSSVLLEGALQPGTLLSHRVRLEIPGSSGPYSLFPGQVVAVEGVNTFSGTLVPTTIYDQGMYPPLPKRPQDTIGGFSAVVAAGPFSTSDSLDTTPLNDIIAMVKREGPDILLLMGPFVDVNNSVVKTGSLPEDMTLQQFFSHRILQPLVDCVSSQRTQLLLMPSQRDAHHPFEVYPQPPFQTNTTRQDRGRVLLLPDPCTLSVNGVCIGATSTDILFHLSARTMFLGSSGDRMGRLAGHILKQQCYYPLVPPYRREEPHPQIKAEPGSKPRPPSEACEVNMDYIQAFEERRATLPTRPDLLLLPSDLKPFIKVLEGCVCVNPGHLTRKKTGGTFVKLVVPELPAKPDLSSDVAISVVHI</sequence>
<feature type="domain" description="DNA polymerase alpha subunit B N-terminal" evidence="10">
    <location>
        <begin position="33"/>
        <end position="81"/>
    </location>
</feature>
<feature type="domain" description="DNA polymerase alpha subunit B OB" evidence="11">
    <location>
        <begin position="265"/>
        <end position="367"/>
    </location>
</feature>
<dbReference type="Gene3D" id="1.10.8.530">
    <property type="entry name" value="DNA polymerase alpha-primase, subunit B, N-terminal domain"/>
    <property type="match status" value="1"/>
</dbReference>
<evidence type="ECO:0000256" key="2">
    <source>
        <dbReference type="ARBA" id="ARBA00007299"/>
    </source>
</evidence>
<feature type="chain" id="PRO_5041277759" description="DNA polymerase alpha subunit B" evidence="8">
    <location>
        <begin position="19"/>
        <end position="668"/>
    </location>
</feature>